<dbReference type="EMBL" id="CM051400">
    <property type="protein sequence ID" value="KAJ4714998.1"/>
    <property type="molecule type" value="Genomic_DNA"/>
</dbReference>
<sequence length="248" mass="27365">MALARLYPNPVDLHRFRPALQALRQPPHLIKTFLHSQHRTRRFPTISACQITPNPAETENEKAVVGTGSTSNSTSSSPSTSSSNDGGFSEFPNKGINRGVAVASTLAAVGLFLFTRLDFGVSLKDLSAAALPYEEALANGKPTVVEFYADWCEVCRELAPDVFKIEQQYKDRVNFVMLNVDNTKWEQELDEFGVEGIPHFAFLDREGNEEGNVVGRLPRQYFLENVDALARGRSINSSCSCCGAVFKC</sequence>
<organism evidence="1 2">
    <name type="scientific">Melia azedarach</name>
    <name type="common">Chinaberry tree</name>
    <dbReference type="NCBI Taxonomy" id="155640"/>
    <lineage>
        <taxon>Eukaryota</taxon>
        <taxon>Viridiplantae</taxon>
        <taxon>Streptophyta</taxon>
        <taxon>Embryophyta</taxon>
        <taxon>Tracheophyta</taxon>
        <taxon>Spermatophyta</taxon>
        <taxon>Magnoliopsida</taxon>
        <taxon>eudicotyledons</taxon>
        <taxon>Gunneridae</taxon>
        <taxon>Pentapetalae</taxon>
        <taxon>rosids</taxon>
        <taxon>malvids</taxon>
        <taxon>Sapindales</taxon>
        <taxon>Meliaceae</taxon>
        <taxon>Melia</taxon>
    </lineage>
</organism>
<protein>
    <submittedName>
        <fullName evidence="1">Thioredoxin</fullName>
    </submittedName>
</protein>
<accession>A0ACC1XVL5</accession>
<comment type="caution">
    <text evidence="1">The sequence shown here is derived from an EMBL/GenBank/DDBJ whole genome shotgun (WGS) entry which is preliminary data.</text>
</comment>
<keyword evidence="2" id="KW-1185">Reference proteome</keyword>
<proteinExistence type="predicted"/>
<reference evidence="1 2" key="1">
    <citation type="journal article" date="2023" name="Science">
        <title>Complex scaffold remodeling in plant triterpene biosynthesis.</title>
        <authorList>
            <person name="De La Pena R."/>
            <person name="Hodgson H."/>
            <person name="Liu J.C."/>
            <person name="Stephenson M.J."/>
            <person name="Martin A.C."/>
            <person name="Owen C."/>
            <person name="Harkess A."/>
            <person name="Leebens-Mack J."/>
            <person name="Jimenez L.E."/>
            <person name="Osbourn A."/>
            <person name="Sattely E.S."/>
        </authorList>
    </citation>
    <scope>NUCLEOTIDE SEQUENCE [LARGE SCALE GENOMIC DNA]</scope>
    <source>
        <strain evidence="2">cv. JPN11</strain>
        <tissue evidence="1">Leaf</tissue>
    </source>
</reference>
<dbReference type="Proteomes" id="UP001164539">
    <property type="component" value="Chromosome 7"/>
</dbReference>
<gene>
    <name evidence="1" type="ORF">OWV82_013404</name>
</gene>
<name>A0ACC1XVL5_MELAZ</name>
<evidence type="ECO:0000313" key="2">
    <source>
        <dbReference type="Proteomes" id="UP001164539"/>
    </source>
</evidence>
<evidence type="ECO:0000313" key="1">
    <source>
        <dbReference type="EMBL" id="KAJ4714998.1"/>
    </source>
</evidence>